<evidence type="ECO:0000313" key="3">
    <source>
        <dbReference type="EMBL" id="QKW51137.1"/>
    </source>
</evidence>
<keyword evidence="2" id="KW-1133">Transmembrane helix</keyword>
<feature type="region of interest" description="Disordered" evidence="1">
    <location>
        <begin position="73"/>
        <end position="96"/>
    </location>
</feature>
<keyword evidence="2" id="KW-0812">Transmembrane</keyword>
<accession>A0A7H8N9C3</accession>
<gene>
    <name evidence="3" type="ORF">HUT08_18135</name>
</gene>
<evidence type="ECO:0000256" key="2">
    <source>
        <dbReference type="SAM" id="Phobius"/>
    </source>
</evidence>
<reference evidence="3 4" key="1">
    <citation type="submission" date="2020-06" db="EMBL/GenBank/DDBJ databases">
        <title>Genome mining for natural products.</title>
        <authorList>
            <person name="Zhang B."/>
            <person name="Shi J."/>
            <person name="Ge H."/>
        </authorList>
    </citation>
    <scope>NUCLEOTIDE SEQUENCE [LARGE SCALE GENOMIC DNA]</scope>
    <source>
        <strain evidence="3 4">NA00687</strain>
    </source>
</reference>
<sequence length="296" mass="30501">MNSAPHLLTEDRPDFERVLDEALRTTEQRHPGLSTTGQRLSTHQLRTMALSAATAISACAATEYDRYVQARESLRTPGPPARPEGSEGTPPGGVVSLGESVGEVADGSGAGLVAVLAVLAPVLAGAAAAIFLVVGYVLRVFAPDASVGAPLVTAGWVFAACAAICALIAGAGLLVTALRNGGGRRARARAAEVDRARERWQRALLERGMMPFLSEAMANGEAPTGPDHGGDATDPSSSAGHRPPRANAPSRTPHLGYSRPGFTSPGDGGSDPAPGPRYSSPDFTSPEFGGRDHRPS</sequence>
<keyword evidence="2" id="KW-0472">Membrane</keyword>
<feature type="transmembrane region" description="Helical" evidence="2">
    <location>
        <begin position="156"/>
        <end position="178"/>
    </location>
</feature>
<evidence type="ECO:0000313" key="4">
    <source>
        <dbReference type="Proteomes" id="UP000509303"/>
    </source>
</evidence>
<name>A0A7H8N9C3_9ACTN</name>
<proteinExistence type="predicted"/>
<evidence type="ECO:0008006" key="5">
    <source>
        <dbReference type="Google" id="ProtNLM"/>
    </source>
</evidence>
<dbReference type="AlphaFoldDB" id="A0A7H8N9C3"/>
<dbReference type="EMBL" id="CP054929">
    <property type="protein sequence ID" value="QKW51137.1"/>
    <property type="molecule type" value="Genomic_DNA"/>
</dbReference>
<evidence type="ECO:0000256" key="1">
    <source>
        <dbReference type="SAM" id="MobiDB-lite"/>
    </source>
</evidence>
<feature type="region of interest" description="Disordered" evidence="1">
    <location>
        <begin position="217"/>
        <end position="296"/>
    </location>
</feature>
<dbReference type="Proteomes" id="UP000509303">
    <property type="component" value="Chromosome"/>
</dbReference>
<organism evidence="3 4">
    <name type="scientific">Streptomyces buecherae</name>
    <dbReference type="NCBI Taxonomy" id="2763006"/>
    <lineage>
        <taxon>Bacteria</taxon>
        <taxon>Bacillati</taxon>
        <taxon>Actinomycetota</taxon>
        <taxon>Actinomycetes</taxon>
        <taxon>Kitasatosporales</taxon>
        <taxon>Streptomycetaceae</taxon>
        <taxon>Streptomyces</taxon>
    </lineage>
</organism>
<protein>
    <recommendedName>
        <fullName evidence="5">Transmembrane protein</fullName>
    </recommendedName>
</protein>
<keyword evidence="4" id="KW-1185">Reference proteome</keyword>
<dbReference type="RefSeq" id="WP_176162862.1">
    <property type="nucleotide sequence ID" value="NZ_CP054929.1"/>
</dbReference>
<feature type="transmembrane region" description="Helical" evidence="2">
    <location>
        <begin position="112"/>
        <end position="136"/>
    </location>
</feature>